<accession>A0ABQ9XFF0</accession>
<protein>
    <submittedName>
        <fullName evidence="1">Uncharacterized protein</fullName>
    </submittedName>
</protein>
<organism evidence="1 2">
    <name type="scientific">Blattamonas nauphoetae</name>
    <dbReference type="NCBI Taxonomy" id="2049346"/>
    <lineage>
        <taxon>Eukaryota</taxon>
        <taxon>Metamonada</taxon>
        <taxon>Preaxostyla</taxon>
        <taxon>Oxymonadida</taxon>
        <taxon>Blattamonas</taxon>
    </lineage>
</organism>
<keyword evidence="2" id="KW-1185">Reference proteome</keyword>
<name>A0ABQ9XFF0_9EUKA</name>
<gene>
    <name evidence="1" type="ORF">BLNAU_14937</name>
</gene>
<sequence length="284" mass="31356">MTANDKETDSSASATCSNMFSPHVACSGDCSPFQNWKGEQPKTVGEQAVVFQSLVVTLKWQPALDVRMEAKMVRFLGFVTPKSSRLAANFLGSLASHSDDSSTTFIQCIVVLISSASKRIITTTMKMFDSLIIHCSIANRLALVTAAEAVDIHVYLLNIIWNSLGLATRNSLTRLGIEEDDEQQAVYETVLKYVLVPSEKYIWHLCANRFSIIDGDQSRDFLEILAHLLRISPSYQPTMDFSCSMITTHSFSFAAALALLVSGRQCVDRCVCDSGWNCEVGKQC</sequence>
<dbReference type="Proteomes" id="UP001281761">
    <property type="component" value="Unassembled WGS sequence"/>
</dbReference>
<dbReference type="EMBL" id="JARBJD010000142">
    <property type="protein sequence ID" value="KAK2950135.1"/>
    <property type="molecule type" value="Genomic_DNA"/>
</dbReference>
<proteinExistence type="predicted"/>
<evidence type="ECO:0000313" key="2">
    <source>
        <dbReference type="Proteomes" id="UP001281761"/>
    </source>
</evidence>
<evidence type="ECO:0000313" key="1">
    <source>
        <dbReference type="EMBL" id="KAK2950135.1"/>
    </source>
</evidence>
<comment type="caution">
    <text evidence="1">The sequence shown here is derived from an EMBL/GenBank/DDBJ whole genome shotgun (WGS) entry which is preliminary data.</text>
</comment>
<reference evidence="1 2" key="1">
    <citation type="journal article" date="2022" name="bioRxiv">
        <title>Genomics of Preaxostyla Flagellates Illuminates Evolutionary Transitions and the Path Towards Mitochondrial Loss.</title>
        <authorList>
            <person name="Novak L.V.F."/>
            <person name="Treitli S.C."/>
            <person name="Pyrih J."/>
            <person name="Halakuc P."/>
            <person name="Pipaliya S.V."/>
            <person name="Vacek V."/>
            <person name="Brzon O."/>
            <person name="Soukal P."/>
            <person name="Eme L."/>
            <person name="Dacks J.B."/>
            <person name="Karnkowska A."/>
            <person name="Elias M."/>
            <person name="Hampl V."/>
        </authorList>
    </citation>
    <scope>NUCLEOTIDE SEQUENCE [LARGE SCALE GENOMIC DNA]</scope>
    <source>
        <strain evidence="1">NAU3</strain>
        <tissue evidence="1">Gut</tissue>
    </source>
</reference>